<keyword evidence="2" id="KW-1185">Reference proteome</keyword>
<dbReference type="EnsemblMetazoa" id="tetur271g00030.1">
    <property type="protein sequence ID" value="tetur271g00030.1"/>
    <property type="gene ID" value="tetur271g00030"/>
</dbReference>
<dbReference type="EMBL" id="CAEY01000702">
    <property type="status" value="NOT_ANNOTATED_CDS"/>
    <property type="molecule type" value="Genomic_DNA"/>
</dbReference>
<evidence type="ECO:0000313" key="1">
    <source>
        <dbReference type="EnsemblMetazoa" id="tetur271g00030.1"/>
    </source>
</evidence>
<reference evidence="1" key="2">
    <citation type="submission" date="2015-06" db="UniProtKB">
        <authorList>
            <consortium name="EnsemblMetazoa"/>
        </authorList>
    </citation>
    <scope>IDENTIFICATION</scope>
</reference>
<sequence length="39" mass="4642">MLNAPAAERNKNCLRSRFWIWTARYLVCSKLSKYYMAAD</sequence>
<dbReference type="HOGENOM" id="CLU_3320646_0_0_1"/>
<proteinExistence type="predicted"/>
<dbReference type="Proteomes" id="UP000015104">
    <property type="component" value="Unassembled WGS sequence"/>
</dbReference>
<protein>
    <submittedName>
        <fullName evidence="1">Uncharacterized protein</fullName>
    </submittedName>
</protein>
<organism evidence="1 2">
    <name type="scientific">Tetranychus urticae</name>
    <name type="common">Two-spotted spider mite</name>
    <dbReference type="NCBI Taxonomy" id="32264"/>
    <lineage>
        <taxon>Eukaryota</taxon>
        <taxon>Metazoa</taxon>
        <taxon>Ecdysozoa</taxon>
        <taxon>Arthropoda</taxon>
        <taxon>Chelicerata</taxon>
        <taxon>Arachnida</taxon>
        <taxon>Acari</taxon>
        <taxon>Acariformes</taxon>
        <taxon>Trombidiformes</taxon>
        <taxon>Prostigmata</taxon>
        <taxon>Eleutherengona</taxon>
        <taxon>Raphignathae</taxon>
        <taxon>Tetranychoidea</taxon>
        <taxon>Tetranychidae</taxon>
        <taxon>Tetranychus</taxon>
    </lineage>
</organism>
<reference evidence="2" key="1">
    <citation type="submission" date="2011-08" db="EMBL/GenBank/DDBJ databases">
        <authorList>
            <person name="Rombauts S."/>
        </authorList>
    </citation>
    <scope>NUCLEOTIDE SEQUENCE</scope>
    <source>
        <strain evidence="2">London</strain>
    </source>
</reference>
<name>T1KY95_TETUR</name>
<evidence type="ECO:0000313" key="2">
    <source>
        <dbReference type="Proteomes" id="UP000015104"/>
    </source>
</evidence>
<dbReference type="AlphaFoldDB" id="T1KY95"/>
<accession>T1KY95</accession>